<evidence type="ECO:0000259" key="14">
    <source>
        <dbReference type="Pfam" id="PF01292"/>
    </source>
</evidence>
<evidence type="ECO:0000256" key="7">
    <source>
        <dbReference type="ARBA" id="ARBA00022723"/>
    </source>
</evidence>
<dbReference type="EMBL" id="FMJD01000011">
    <property type="protein sequence ID" value="SCM78233.1"/>
    <property type="molecule type" value="Genomic_DNA"/>
</dbReference>
<feature type="transmembrane region" description="Helical" evidence="13">
    <location>
        <begin position="150"/>
        <end position="173"/>
    </location>
</feature>
<comment type="subcellular location">
    <subcellularLocation>
        <location evidence="2">Cell membrane</location>
        <topology evidence="2">Multi-pass membrane protein</topology>
    </subcellularLocation>
</comment>
<evidence type="ECO:0000256" key="3">
    <source>
        <dbReference type="ARBA" id="ARBA00022448"/>
    </source>
</evidence>
<evidence type="ECO:0000256" key="9">
    <source>
        <dbReference type="ARBA" id="ARBA00022989"/>
    </source>
</evidence>
<evidence type="ECO:0000313" key="15">
    <source>
        <dbReference type="EMBL" id="SCM78233.1"/>
    </source>
</evidence>
<evidence type="ECO:0000256" key="11">
    <source>
        <dbReference type="ARBA" id="ARBA00023136"/>
    </source>
</evidence>
<evidence type="ECO:0000256" key="10">
    <source>
        <dbReference type="ARBA" id="ARBA00023004"/>
    </source>
</evidence>
<protein>
    <submittedName>
        <fullName evidence="15">Cytochrome b561</fullName>
    </submittedName>
</protein>
<keyword evidence="6 13" id="KW-0812">Transmembrane</keyword>
<keyword evidence="3" id="KW-0813">Transport</keyword>
<dbReference type="SUPFAM" id="SSF81342">
    <property type="entry name" value="Transmembrane di-heme cytochromes"/>
    <property type="match status" value="1"/>
</dbReference>
<feature type="transmembrane region" description="Helical" evidence="13">
    <location>
        <begin position="21"/>
        <end position="42"/>
    </location>
</feature>
<comment type="cofactor">
    <cofactor evidence="1">
        <name>heme b</name>
        <dbReference type="ChEBI" id="CHEBI:60344"/>
    </cofactor>
</comment>
<keyword evidence="4" id="KW-1003">Cell membrane</keyword>
<feature type="domain" description="Cytochrome b561 bacterial/Ni-hydrogenase" evidence="14">
    <location>
        <begin position="15"/>
        <end position="184"/>
    </location>
</feature>
<dbReference type="GO" id="GO:0020037">
    <property type="term" value="F:heme binding"/>
    <property type="evidence" value="ECO:0007669"/>
    <property type="project" value="TreeGrafter"/>
</dbReference>
<dbReference type="PANTHER" id="PTHR30529:SF1">
    <property type="entry name" value="CYTOCHROME B561 HOMOLOG 2"/>
    <property type="match status" value="1"/>
</dbReference>
<dbReference type="InterPro" id="IPR016174">
    <property type="entry name" value="Di-haem_cyt_TM"/>
</dbReference>
<comment type="similarity">
    <text evidence="12">Belongs to the cytochrome b561 family.</text>
</comment>
<name>A0A212LL16_9HYPH</name>
<keyword evidence="11 13" id="KW-0472">Membrane</keyword>
<proteinExistence type="inferred from homology"/>
<keyword evidence="7" id="KW-0479">Metal-binding</keyword>
<accession>A0A212LL16</accession>
<gene>
    <name evidence="15" type="ORF">KL86PLE_70016</name>
</gene>
<evidence type="ECO:0000256" key="12">
    <source>
        <dbReference type="ARBA" id="ARBA00037975"/>
    </source>
</evidence>
<dbReference type="Pfam" id="PF01292">
    <property type="entry name" value="Ni_hydr_CYTB"/>
    <property type="match status" value="1"/>
</dbReference>
<dbReference type="GO" id="GO:0005886">
    <property type="term" value="C:plasma membrane"/>
    <property type="evidence" value="ECO:0007669"/>
    <property type="project" value="UniProtKB-SubCell"/>
</dbReference>
<keyword evidence="5" id="KW-0349">Heme</keyword>
<evidence type="ECO:0000256" key="6">
    <source>
        <dbReference type="ARBA" id="ARBA00022692"/>
    </source>
</evidence>
<evidence type="ECO:0000256" key="5">
    <source>
        <dbReference type="ARBA" id="ARBA00022617"/>
    </source>
</evidence>
<dbReference type="RefSeq" id="WP_288197991.1">
    <property type="nucleotide sequence ID" value="NZ_LT608334.1"/>
</dbReference>
<dbReference type="GO" id="GO:0046872">
    <property type="term" value="F:metal ion binding"/>
    <property type="evidence" value="ECO:0007669"/>
    <property type="project" value="UniProtKB-KW"/>
</dbReference>
<dbReference type="PANTHER" id="PTHR30529">
    <property type="entry name" value="CYTOCHROME B561"/>
    <property type="match status" value="1"/>
</dbReference>
<feature type="transmembrane region" description="Helical" evidence="13">
    <location>
        <begin position="88"/>
        <end position="113"/>
    </location>
</feature>
<organism evidence="15">
    <name type="scientific">uncultured Pleomorphomonas sp</name>
    <dbReference type="NCBI Taxonomy" id="442121"/>
    <lineage>
        <taxon>Bacteria</taxon>
        <taxon>Pseudomonadati</taxon>
        <taxon>Pseudomonadota</taxon>
        <taxon>Alphaproteobacteria</taxon>
        <taxon>Hyphomicrobiales</taxon>
        <taxon>Pleomorphomonadaceae</taxon>
        <taxon>Pleomorphomonas</taxon>
        <taxon>environmental samples</taxon>
    </lineage>
</organism>
<feature type="transmembrane region" description="Helical" evidence="13">
    <location>
        <begin position="54"/>
        <end position="76"/>
    </location>
</feature>
<keyword evidence="10" id="KW-0408">Iron</keyword>
<reference evidence="15" key="1">
    <citation type="submission" date="2016-08" db="EMBL/GenBank/DDBJ databases">
        <authorList>
            <person name="Seilhamer J.J."/>
        </authorList>
    </citation>
    <scope>NUCLEOTIDE SEQUENCE</scope>
    <source>
        <strain evidence="15">86</strain>
    </source>
</reference>
<dbReference type="AlphaFoldDB" id="A0A212LL16"/>
<evidence type="ECO:0000256" key="1">
    <source>
        <dbReference type="ARBA" id="ARBA00001970"/>
    </source>
</evidence>
<evidence type="ECO:0000256" key="2">
    <source>
        <dbReference type="ARBA" id="ARBA00004651"/>
    </source>
</evidence>
<dbReference type="GO" id="GO:0022904">
    <property type="term" value="P:respiratory electron transport chain"/>
    <property type="evidence" value="ECO:0007669"/>
    <property type="project" value="InterPro"/>
</dbReference>
<dbReference type="GO" id="GO:0009055">
    <property type="term" value="F:electron transfer activity"/>
    <property type="evidence" value="ECO:0007669"/>
    <property type="project" value="InterPro"/>
</dbReference>
<evidence type="ECO:0000256" key="4">
    <source>
        <dbReference type="ARBA" id="ARBA00022475"/>
    </source>
</evidence>
<sequence length="193" mass="20982">MTNDQSTLFDHPEGYGSVSRALHWLMAVLFAWQFLSAILHAIDREMPVARFFWSWHMSVGFLLLAAVVLRGVWALVNLGNRPAHPAGFLGAAARLGHLALYLLMIAVPLLAVLRTYGSGRGLSVFGIEVFAGGGERIPALMAPANAAHGLLGWALLALVLGHTAMALAHAYLWREGTLARMWRGRPAPIARIE</sequence>
<keyword evidence="9 13" id="KW-1133">Transmembrane helix</keyword>
<dbReference type="InterPro" id="IPR011577">
    <property type="entry name" value="Cyt_b561_bac/Ni-Hgenase"/>
</dbReference>
<keyword evidence="8" id="KW-0249">Electron transport</keyword>
<evidence type="ECO:0000256" key="13">
    <source>
        <dbReference type="SAM" id="Phobius"/>
    </source>
</evidence>
<dbReference type="InterPro" id="IPR052168">
    <property type="entry name" value="Cytochrome_b561_oxidase"/>
</dbReference>
<evidence type="ECO:0000256" key="8">
    <source>
        <dbReference type="ARBA" id="ARBA00022982"/>
    </source>
</evidence>